<accession>A0A915CY70</accession>
<dbReference type="PROSITE" id="PS50240">
    <property type="entry name" value="TRYPSIN_DOM"/>
    <property type="match status" value="1"/>
</dbReference>
<dbReference type="WBParaSite" id="jg13925">
    <property type="protein sequence ID" value="jg13925"/>
    <property type="gene ID" value="jg13925"/>
</dbReference>
<evidence type="ECO:0000313" key="5">
    <source>
        <dbReference type="WBParaSite" id="jg13925"/>
    </source>
</evidence>
<dbReference type="SMART" id="SM00020">
    <property type="entry name" value="Tryp_SPc"/>
    <property type="match status" value="1"/>
</dbReference>
<comment type="similarity">
    <text evidence="2">Belongs to the peptidase S1 family. CLIP subfamily.</text>
</comment>
<organism evidence="4 5">
    <name type="scientific">Ditylenchus dipsaci</name>
    <dbReference type="NCBI Taxonomy" id="166011"/>
    <lineage>
        <taxon>Eukaryota</taxon>
        <taxon>Metazoa</taxon>
        <taxon>Ecdysozoa</taxon>
        <taxon>Nematoda</taxon>
        <taxon>Chromadorea</taxon>
        <taxon>Rhabditida</taxon>
        <taxon>Tylenchina</taxon>
        <taxon>Tylenchomorpha</taxon>
        <taxon>Sphaerularioidea</taxon>
        <taxon>Anguinidae</taxon>
        <taxon>Anguininae</taxon>
        <taxon>Ditylenchus</taxon>
    </lineage>
</organism>
<dbReference type="PANTHER" id="PTHR24256">
    <property type="entry name" value="TRYPTASE-RELATED"/>
    <property type="match status" value="1"/>
</dbReference>
<dbReference type="Gene3D" id="2.40.10.10">
    <property type="entry name" value="Trypsin-like serine proteases"/>
    <property type="match status" value="1"/>
</dbReference>
<dbReference type="InterPro" id="IPR051487">
    <property type="entry name" value="Ser/Thr_Proteases_Immune/Dev"/>
</dbReference>
<dbReference type="GO" id="GO:0006508">
    <property type="term" value="P:proteolysis"/>
    <property type="evidence" value="ECO:0007669"/>
    <property type="project" value="InterPro"/>
</dbReference>
<sequence>MQQISWTFKLDQEANGRRKSRYTKWCPRSYSGVTNTISGPQNRIIGAQSALPGQFPHAAFITYASGQGTYCGASIITHRHLLTAKFCFTNLPHTIRNTKGLVLKIGGICHTHEIGVCNKVDMLKVDIDFVIFDTVIRNILHGTGDFAIIQLSNSIPKELFENKTVSIACLPEHKDEEIPDKITQAGWGMIENGLGSNILKYVNLRTWDDCYKELDPELDESKHLFCAYFKNWEGNETKVNIGGNVGDIGDGVVAYSQKRKVLVLHGVFLSFRSHIFAVQGLVSILLRIRYLLDDFCYYLDLCSHPNIIGKTSSH</sequence>
<dbReference type="Proteomes" id="UP000887574">
    <property type="component" value="Unplaced"/>
</dbReference>
<reference evidence="5" key="1">
    <citation type="submission" date="2022-11" db="UniProtKB">
        <authorList>
            <consortium name="WormBaseParasite"/>
        </authorList>
    </citation>
    <scope>IDENTIFICATION</scope>
</reference>
<feature type="domain" description="Peptidase S1" evidence="3">
    <location>
        <begin position="44"/>
        <end position="314"/>
    </location>
</feature>
<evidence type="ECO:0000313" key="4">
    <source>
        <dbReference type="Proteomes" id="UP000887574"/>
    </source>
</evidence>
<evidence type="ECO:0000259" key="3">
    <source>
        <dbReference type="PROSITE" id="PS50240"/>
    </source>
</evidence>
<dbReference type="InterPro" id="IPR001254">
    <property type="entry name" value="Trypsin_dom"/>
</dbReference>
<dbReference type="InterPro" id="IPR043504">
    <property type="entry name" value="Peptidase_S1_PA_chymotrypsin"/>
</dbReference>
<dbReference type="GO" id="GO:0004252">
    <property type="term" value="F:serine-type endopeptidase activity"/>
    <property type="evidence" value="ECO:0007669"/>
    <property type="project" value="InterPro"/>
</dbReference>
<dbReference type="InterPro" id="IPR009003">
    <property type="entry name" value="Peptidase_S1_PA"/>
</dbReference>
<evidence type="ECO:0000256" key="2">
    <source>
        <dbReference type="ARBA" id="ARBA00024195"/>
    </source>
</evidence>
<dbReference type="AlphaFoldDB" id="A0A915CY70"/>
<proteinExistence type="inferred from homology"/>
<keyword evidence="4" id="KW-1185">Reference proteome</keyword>
<dbReference type="SUPFAM" id="SSF50494">
    <property type="entry name" value="Trypsin-like serine proteases"/>
    <property type="match status" value="1"/>
</dbReference>
<dbReference type="Pfam" id="PF00089">
    <property type="entry name" value="Trypsin"/>
    <property type="match status" value="1"/>
</dbReference>
<protein>
    <submittedName>
        <fullName evidence="5">Peptidase S1 domain-containing protein</fullName>
    </submittedName>
</protein>
<evidence type="ECO:0000256" key="1">
    <source>
        <dbReference type="ARBA" id="ARBA00023157"/>
    </source>
</evidence>
<name>A0A915CY70_9BILA</name>
<keyword evidence="1" id="KW-1015">Disulfide bond</keyword>